<dbReference type="CDD" id="cd04735">
    <property type="entry name" value="OYE_like_4_FMN"/>
    <property type="match status" value="1"/>
</dbReference>
<keyword evidence="1" id="KW-0285">Flavoprotein</keyword>
<dbReference type="PATRIC" id="fig|348151.3.peg.119"/>
<dbReference type="GO" id="GO:0010181">
    <property type="term" value="F:FMN binding"/>
    <property type="evidence" value="ECO:0007669"/>
    <property type="project" value="InterPro"/>
</dbReference>
<evidence type="ECO:0000313" key="4">
    <source>
        <dbReference type="EMBL" id="KRN97194.1"/>
    </source>
</evidence>
<dbReference type="STRING" id="348151.IV55_GL000116"/>
<dbReference type="InterPro" id="IPR001155">
    <property type="entry name" value="OxRdtase_FMN_N"/>
</dbReference>
<dbReference type="AlphaFoldDB" id="A0A0R2LDS0"/>
<dbReference type="Gene3D" id="3.20.20.70">
    <property type="entry name" value="Aldolase class I"/>
    <property type="match status" value="1"/>
</dbReference>
<accession>A0A0R2LDS0</accession>
<dbReference type="EMBL" id="JQCB01000001">
    <property type="protein sequence ID" value="KRN97194.1"/>
    <property type="molecule type" value="Genomic_DNA"/>
</dbReference>
<name>A0A0R2LDS0_9LACO</name>
<sequence>MKMSDYNFLQPYTFKSGIKVKNRVVIPPMTERMSFEDGSVTSDECNYFSIHTGGAGMFITGCASVNEEGKGFEGELGAFDDKFIPGLTRLSNAIKQDGTKSILQIFSAGRMSTTAILRGKQPVSASKIPAARPGAETPRALASSEVDQLVKDFGDATRRAIQAGFDGIEIHGANTYLIQQFFSPHSNRRTDKWGGSLEKRMRLPLAIVDEVVETIKKYADKPFLLGYRISPEEIEEPGIRFADTLALIDELKKRPLDYLHVSMGNVFRSSLNNKKDQTPLNEKIKQRIGDLPVIGVGGVETPAEAENVIDKGLDFVAIGRESIREPKWVQKVEANDEKSIRYGLSLTDLEELGIQPPYRDLIMS</sequence>
<feature type="domain" description="NADH:flavin oxidoreductase/NADH oxidase N-terminal" evidence="3">
    <location>
        <begin position="10"/>
        <end position="336"/>
    </location>
</feature>
<organism evidence="4 5">
    <name type="scientific">Furfurilactobacillus siliginis</name>
    <dbReference type="NCBI Taxonomy" id="348151"/>
    <lineage>
        <taxon>Bacteria</taxon>
        <taxon>Bacillati</taxon>
        <taxon>Bacillota</taxon>
        <taxon>Bacilli</taxon>
        <taxon>Lactobacillales</taxon>
        <taxon>Lactobacillaceae</taxon>
        <taxon>Furfurilactobacillus</taxon>
    </lineage>
</organism>
<dbReference type="InterPro" id="IPR051799">
    <property type="entry name" value="NADH_flavin_oxidoreductase"/>
</dbReference>
<comment type="caution">
    <text evidence="4">The sequence shown here is derived from an EMBL/GenBank/DDBJ whole genome shotgun (WGS) entry which is preliminary data.</text>
</comment>
<keyword evidence="5" id="KW-1185">Reference proteome</keyword>
<gene>
    <name evidence="4" type="ORF">IV55_GL000116</name>
</gene>
<dbReference type="PANTHER" id="PTHR43656">
    <property type="entry name" value="BINDING OXIDOREDUCTASE, PUTATIVE (AFU_ORTHOLOGUE AFUA_2G08260)-RELATED"/>
    <property type="match status" value="1"/>
</dbReference>
<evidence type="ECO:0000256" key="1">
    <source>
        <dbReference type="ARBA" id="ARBA00022630"/>
    </source>
</evidence>
<dbReference type="SUPFAM" id="SSF51395">
    <property type="entry name" value="FMN-linked oxidoreductases"/>
    <property type="match status" value="1"/>
</dbReference>
<dbReference type="PANTHER" id="PTHR43656:SF2">
    <property type="entry name" value="BINDING OXIDOREDUCTASE, PUTATIVE (AFU_ORTHOLOGUE AFUA_2G08260)-RELATED"/>
    <property type="match status" value="1"/>
</dbReference>
<dbReference type="GO" id="GO:0016491">
    <property type="term" value="F:oxidoreductase activity"/>
    <property type="evidence" value="ECO:0007669"/>
    <property type="project" value="UniProtKB-KW"/>
</dbReference>
<evidence type="ECO:0000256" key="2">
    <source>
        <dbReference type="ARBA" id="ARBA00023002"/>
    </source>
</evidence>
<evidence type="ECO:0000313" key="5">
    <source>
        <dbReference type="Proteomes" id="UP000051139"/>
    </source>
</evidence>
<proteinExistence type="predicted"/>
<dbReference type="Proteomes" id="UP000051139">
    <property type="component" value="Unassembled WGS sequence"/>
</dbReference>
<reference evidence="4 5" key="1">
    <citation type="journal article" date="2015" name="Genome Announc.">
        <title>Expanding the biotechnology potential of lactobacilli through comparative genomics of 213 strains and associated genera.</title>
        <authorList>
            <person name="Sun Z."/>
            <person name="Harris H.M."/>
            <person name="McCann A."/>
            <person name="Guo C."/>
            <person name="Argimon S."/>
            <person name="Zhang W."/>
            <person name="Yang X."/>
            <person name="Jeffery I.B."/>
            <person name="Cooney J.C."/>
            <person name="Kagawa T.F."/>
            <person name="Liu W."/>
            <person name="Song Y."/>
            <person name="Salvetti E."/>
            <person name="Wrobel A."/>
            <person name="Rasinkangas P."/>
            <person name="Parkhill J."/>
            <person name="Rea M.C."/>
            <person name="O'Sullivan O."/>
            <person name="Ritari J."/>
            <person name="Douillard F.P."/>
            <person name="Paul Ross R."/>
            <person name="Yang R."/>
            <person name="Briner A.E."/>
            <person name="Felis G.E."/>
            <person name="de Vos W.M."/>
            <person name="Barrangou R."/>
            <person name="Klaenhammer T.R."/>
            <person name="Caufield P.W."/>
            <person name="Cui Y."/>
            <person name="Zhang H."/>
            <person name="O'Toole P.W."/>
        </authorList>
    </citation>
    <scope>NUCLEOTIDE SEQUENCE [LARGE SCALE GENOMIC DNA]</scope>
    <source>
        <strain evidence="4 5">DSM 22696</strain>
    </source>
</reference>
<evidence type="ECO:0000259" key="3">
    <source>
        <dbReference type="Pfam" id="PF00724"/>
    </source>
</evidence>
<dbReference type="InterPro" id="IPR013785">
    <property type="entry name" value="Aldolase_TIM"/>
</dbReference>
<keyword evidence="2" id="KW-0560">Oxidoreductase</keyword>
<protein>
    <submittedName>
        <fullName evidence="4">Old Yellow Enzyme family NADH flavin oxidoreductase</fullName>
    </submittedName>
</protein>
<dbReference type="Pfam" id="PF00724">
    <property type="entry name" value="Oxidored_FMN"/>
    <property type="match status" value="1"/>
</dbReference>